<accession>A0A7J3X8K0</accession>
<organism evidence="1">
    <name type="scientific">Thermofilum pendens</name>
    <dbReference type="NCBI Taxonomy" id="2269"/>
    <lineage>
        <taxon>Archaea</taxon>
        <taxon>Thermoproteota</taxon>
        <taxon>Thermoprotei</taxon>
        <taxon>Thermofilales</taxon>
        <taxon>Thermofilaceae</taxon>
        <taxon>Thermofilum</taxon>
    </lineage>
</organism>
<evidence type="ECO:0000313" key="1">
    <source>
        <dbReference type="EMBL" id="HHP05437.1"/>
    </source>
</evidence>
<comment type="caution">
    <text evidence="1">The sequence shown here is derived from an EMBL/GenBank/DDBJ whole genome shotgun (WGS) entry which is preliminary data.</text>
</comment>
<protein>
    <submittedName>
        <fullName evidence="1">Uncharacterized protein</fullName>
    </submittedName>
</protein>
<gene>
    <name evidence="1" type="ORF">ENM88_06820</name>
</gene>
<dbReference type="EMBL" id="DRZM01000200">
    <property type="protein sequence ID" value="HHP05437.1"/>
    <property type="molecule type" value="Genomic_DNA"/>
</dbReference>
<dbReference type="AlphaFoldDB" id="A0A7J3X8K0"/>
<proteinExistence type="predicted"/>
<name>A0A7J3X8K0_THEPE</name>
<reference evidence="1" key="1">
    <citation type="journal article" date="2020" name="mSystems">
        <title>Genome- and Community-Level Interaction Insights into Carbon Utilization and Element Cycling Functions of Hydrothermarchaeota in Hydrothermal Sediment.</title>
        <authorList>
            <person name="Zhou Z."/>
            <person name="Liu Y."/>
            <person name="Xu W."/>
            <person name="Pan J."/>
            <person name="Luo Z.H."/>
            <person name="Li M."/>
        </authorList>
    </citation>
    <scope>NUCLEOTIDE SEQUENCE [LARGE SCALE GENOMIC DNA]</scope>
    <source>
        <strain evidence="1">SpSt-1125</strain>
    </source>
</reference>
<sequence length="195" mass="21970">MALVAEVLVTALSILLPTLTSIASLAHWLGRKFAQIDASFRAVDERFKAVEGGISALRREFDEGLSLVERKIGSVAEASRNQLEFFAEFLGYRRVISQRDVAFVKGELYRLSTMHNPLTREEAGRLKELLDKEKLTLEEADELREIARKLVKEYGDRVGETWKLLIYASIMRGIALSELEEQEEEKGGERAAAQA</sequence>